<reference evidence="2 3" key="1">
    <citation type="submission" date="2020-07" db="EMBL/GenBank/DDBJ databases">
        <title>Genomic Encyclopedia of Type Strains, Phase IV (KMG-V): Genome sequencing to study the core and pangenomes of soil and plant-associated prokaryotes.</title>
        <authorList>
            <person name="Whitman W."/>
        </authorList>
    </citation>
    <scope>NUCLEOTIDE SEQUENCE [LARGE SCALE GENOMIC DNA]</scope>
    <source>
        <strain evidence="2 3">M8UP22</strain>
    </source>
</reference>
<dbReference type="NCBIfam" id="NF033488">
    <property type="entry name" value="lmo0937_fam_TM"/>
    <property type="match status" value="1"/>
</dbReference>
<protein>
    <recommendedName>
        <fullName evidence="4">Lmo0937 family membrane protein</fullName>
    </recommendedName>
</protein>
<dbReference type="EMBL" id="JACCCU010000001">
    <property type="protein sequence ID" value="NYF89951.1"/>
    <property type="molecule type" value="Genomic_DNA"/>
</dbReference>
<proteinExistence type="predicted"/>
<evidence type="ECO:0008006" key="4">
    <source>
        <dbReference type="Google" id="ProtNLM"/>
    </source>
</evidence>
<evidence type="ECO:0000313" key="3">
    <source>
        <dbReference type="Proteomes" id="UP000564385"/>
    </source>
</evidence>
<name>A0A852VFC4_9BACT</name>
<evidence type="ECO:0000313" key="2">
    <source>
        <dbReference type="EMBL" id="NYF89951.1"/>
    </source>
</evidence>
<keyword evidence="1" id="KW-0812">Transmembrane</keyword>
<feature type="transmembrane region" description="Helical" evidence="1">
    <location>
        <begin position="26"/>
        <end position="43"/>
    </location>
</feature>
<keyword evidence="1" id="KW-0472">Membrane</keyword>
<evidence type="ECO:0000256" key="1">
    <source>
        <dbReference type="SAM" id="Phobius"/>
    </source>
</evidence>
<comment type="caution">
    <text evidence="2">The sequence shown here is derived from an EMBL/GenBank/DDBJ whole genome shotgun (WGS) entry which is preliminary data.</text>
</comment>
<dbReference type="Pfam" id="PF18919">
    <property type="entry name" value="DUF5670"/>
    <property type="match status" value="1"/>
</dbReference>
<dbReference type="Proteomes" id="UP000564385">
    <property type="component" value="Unassembled WGS sequence"/>
</dbReference>
<keyword evidence="1" id="KW-1133">Transmembrane helix</keyword>
<dbReference type="InterPro" id="IPR043727">
    <property type="entry name" value="Lmo0937-like"/>
</dbReference>
<sequence>MFLILAVVLILLWIGGFFVLHVSSFLIHLLLIFALISIIMNFVSGRRAV</sequence>
<dbReference type="AlphaFoldDB" id="A0A852VFC4"/>
<gene>
    <name evidence="2" type="ORF">HDF08_002018</name>
</gene>
<organism evidence="2 3">
    <name type="scientific">Tunturiibacter lichenicola</name>
    <dbReference type="NCBI Taxonomy" id="2051959"/>
    <lineage>
        <taxon>Bacteria</taxon>
        <taxon>Pseudomonadati</taxon>
        <taxon>Acidobacteriota</taxon>
        <taxon>Terriglobia</taxon>
        <taxon>Terriglobales</taxon>
        <taxon>Acidobacteriaceae</taxon>
        <taxon>Tunturiibacter</taxon>
    </lineage>
</organism>
<accession>A0A852VFC4</accession>